<evidence type="ECO:0000256" key="1">
    <source>
        <dbReference type="SAM" id="Phobius"/>
    </source>
</evidence>
<comment type="caution">
    <text evidence="2">The sequence shown here is derived from an EMBL/GenBank/DDBJ whole genome shotgun (WGS) entry which is preliminary data.</text>
</comment>
<dbReference type="EMBL" id="JAFLQZ010000003">
    <property type="protein sequence ID" value="MBO0357311.1"/>
    <property type="molecule type" value="Genomic_DNA"/>
</dbReference>
<reference evidence="2" key="1">
    <citation type="submission" date="2021-03" db="EMBL/GenBank/DDBJ databases">
        <authorList>
            <person name="Kim M.K."/>
        </authorList>
    </citation>
    <scope>NUCLEOTIDE SEQUENCE</scope>
    <source>
        <strain evidence="2">BT186</strain>
    </source>
</reference>
<name>A0A939J9R0_9BACT</name>
<protein>
    <submittedName>
        <fullName evidence="2">Uncharacterized protein</fullName>
    </submittedName>
</protein>
<keyword evidence="1" id="KW-0472">Membrane</keyword>
<keyword evidence="3" id="KW-1185">Reference proteome</keyword>
<gene>
    <name evidence="2" type="ORF">J0X19_05090</name>
</gene>
<dbReference type="Proteomes" id="UP000664144">
    <property type="component" value="Unassembled WGS sequence"/>
</dbReference>
<keyword evidence="1" id="KW-0812">Transmembrane</keyword>
<dbReference type="AlphaFoldDB" id="A0A939J9R0"/>
<organism evidence="2 3">
    <name type="scientific">Hymenobacter telluris</name>
    <dbReference type="NCBI Taxonomy" id="2816474"/>
    <lineage>
        <taxon>Bacteria</taxon>
        <taxon>Pseudomonadati</taxon>
        <taxon>Bacteroidota</taxon>
        <taxon>Cytophagia</taxon>
        <taxon>Cytophagales</taxon>
        <taxon>Hymenobacteraceae</taxon>
        <taxon>Hymenobacter</taxon>
    </lineage>
</organism>
<proteinExistence type="predicted"/>
<sequence length="162" mass="18702">MQDTRKWCFRQWPIYSCFLLLGLFFGLLLSSRMWNILEYRILPDEIVVQPPLSGTTWCFPNTSLRGAEAVRAALVGKLHNNSAAKSSDSTLIQNTIRQLNDSTNSYTLALLRTNKTHYEIVSHGIEDEEITLATEEGTFYLHQIPERFHEKYDSLADAYFKH</sequence>
<evidence type="ECO:0000313" key="2">
    <source>
        <dbReference type="EMBL" id="MBO0357311.1"/>
    </source>
</evidence>
<keyword evidence="1" id="KW-1133">Transmembrane helix</keyword>
<evidence type="ECO:0000313" key="3">
    <source>
        <dbReference type="Proteomes" id="UP000664144"/>
    </source>
</evidence>
<feature type="transmembrane region" description="Helical" evidence="1">
    <location>
        <begin position="12"/>
        <end position="30"/>
    </location>
</feature>
<accession>A0A939J9R0</accession>